<dbReference type="RefSeq" id="WP_260349490.1">
    <property type="nucleotide sequence ID" value="NZ_JAOAOS010000017.1"/>
</dbReference>
<name>A0ABW0F465_9HYPH</name>
<dbReference type="EMBL" id="JBHSLI010000003">
    <property type="protein sequence ID" value="MFC5293344.1"/>
    <property type="molecule type" value="Genomic_DNA"/>
</dbReference>
<proteinExistence type="predicted"/>
<gene>
    <name evidence="2" type="ORF">ACFPK2_10130</name>
</gene>
<feature type="region of interest" description="Disordered" evidence="1">
    <location>
        <begin position="1"/>
        <end position="36"/>
    </location>
</feature>
<sequence>MTIVPLVPKDFGAKSSLTRNSAARNAGTGPSRAAVPPEIQTADLGGFRAALRHLAGGVSVVTTGRGASRTGLVATRSPRSRPSRRR</sequence>
<comment type="caution">
    <text evidence="2">The sequence shown here is derived from an EMBL/GenBank/DDBJ whole genome shotgun (WGS) entry which is preliminary data.</text>
</comment>
<evidence type="ECO:0000313" key="3">
    <source>
        <dbReference type="Proteomes" id="UP001595976"/>
    </source>
</evidence>
<feature type="region of interest" description="Disordered" evidence="1">
    <location>
        <begin position="62"/>
        <end position="86"/>
    </location>
</feature>
<dbReference type="Proteomes" id="UP001595976">
    <property type="component" value="Unassembled WGS sequence"/>
</dbReference>
<evidence type="ECO:0000313" key="2">
    <source>
        <dbReference type="EMBL" id="MFC5293344.1"/>
    </source>
</evidence>
<keyword evidence="3" id="KW-1185">Reference proteome</keyword>
<reference evidence="3" key="1">
    <citation type="journal article" date="2019" name="Int. J. Syst. Evol. Microbiol.">
        <title>The Global Catalogue of Microorganisms (GCM) 10K type strain sequencing project: providing services to taxonomists for standard genome sequencing and annotation.</title>
        <authorList>
            <consortium name="The Broad Institute Genomics Platform"/>
            <consortium name="The Broad Institute Genome Sequencing Center for Infectious Disease"/>
            <person name="Wu L."/>
            <person name="Ma J."/>
        </authorList>
    </citation>
    <scope>NUCLEOTIDE SEQUENCE [LARGE SCALE GENOMIC DNA]</scope>
    <source>
        <strain evidence="3">CGMCC 1.15643</strain>
    </source>
</reference>
<protein>
    <submittedName>
        <fullName evidence="2">Uncharacterized protein</fullName>
    </submittedName>
</protein>
<organism evidence="2 3">
    <name type="scientific">Bosea minatitlanensis</name>
    <dbReference type="NCBI Taxonomy" id="128782"/>
    <lineage>
        <taxon>Bacteria</taxon>
        <taxon>Pseudomonadati</taxon>
        <taxon>Pseudomonadota</taxon>
        <taxon>Alphaproteobacteria</taxon>
        <taxon>Hyphomicrobiales</taxon>
        <taxon>Boseaceae</taxon>
        <taxon>Bosea</taxon>
    </lineage>
</organism>
<evidence type="ECO:0000256" key="1">
    <source>
        <dbReference type="SAM" id="MobiDB-lite"/>
    </source>
</evidence>
<accession>A0ABW0F465</accession>